<evidence type="ECO:0000256" key="2">
    <source>
        <dbReference type="ARBA" id="ARBA00022448"/>
    </source>
</evidence>
<comment type="similarity">
    <text evidence="1">Belongs to the bacterial solute-binding protein 1 family.</text>
</comment>
<dbReference type="Proteomes" id="UP001482154">
    <property type="component" value="Unassembled WGS sequence"/>
</dbReference>
<keyword evidence="3 4" id="KW-0732">Signal</keyword>
<proteinExistence type="inferred from homology"/>
<feature type="chain" id="PRO_5046946900" evidence="4">
    <location>
        <begin position="22"/>
        <end position="493"/>
    </location>
</feature>
<keyword evidence="2" id="KW-0813">Transport</keyword>
<dbReference type="RefSeq" id="WP_253030359.1">
    <property type="nucleotide sequence ID" value="NZ_JBBNIN010000011.1"/>
</dbReference>
<reference evidence="5 6" key="1">
    <citation type="submission" date="2024-04" db="EMBL/GenBank/DDBJ databases">
        <title>Human intestinal bacterial collection.</title>
        <authorList>
            <person name="Pauvert C."/>
            <person name="Hitch T.C.A."/>
            <person name="Clavel T."/>
        </authorList>
    </citation>
    <scope>NUCLEOTIDE SEQUENCE [LARGE SCALE GENOMIC DNA]</scope>
    <source>
        <strain evidence="5 6">CLA-AA-H249</strain>
    </source>
</reference>
<dbReference type="Gene3D" id="3.40.190.10">
    <property type="entry name" value="Periplasmic binding protein-like II"/>
    <property type="match status" value="1"/>
</dbReference>
<evidence type="ECO:0000256" key="3">
    <source>
        <dbReference type="ARBA" id="ARBA00022729"/>
    </source>
</evidence>
<feature type="signal peptide" evidence="4">
    <location>
        <begin position="1"/>
        <end position="21"/>
    </location>
</feature>
<dbReference type="PANTHER" id="PTHR30061:SF50">
    <property type="entry name" value="MALTOSE_MALTODEXTRIN-BINDING PERIPLASMIC PROTEIN"/>
    <property type="match status" value="1"/>
</dbReference>
<evidence type="ECO:0000256" key="1">
    <source>
        <dbReference type="ARBA" id="ARBA00008520"/>
    </source>
</evidence>
<dbReference type="SUPFAM" id="SSF53850">
    <property type="entry name" value="Periplasmic binding protein-like II"/>
    <property type="match status" value="1"/>
</dbReference>
<dbReference type="Pfam" id="PF13416">
    <property type="entry name" value="SBP_bac_8"/>
    <property type="match status" value="1"/>
</dbReference>
<protein>
    <submittedName>
        <fullName evidence="5">Extracellular solute-binding protein</fullName>
    </submittedName>
</protein>
<evidence type="ECO:0000313" key="6">
    <source>
        <dbReference type="Proteomes" id="UP001482154"/>
    </source>
</evidence>
<sequence>MKKGFLAALMACMMITSLLTACGSLKKDEAKTVKLDPDNPVTLKVWHYYNGNQQATFDKLLEKFNSTVGKEQGIYVEGYGHGSVADLDKALTSSVNEEVGAEDMPDIFSTYADTAYSIQKKGKLADLSPYFTKKELSKYVDSYIKEGYLNNDKKLYLLPVAKSTEAMLLNTTDWEPFAKAMKVTTDDLKTTEGITKVAKKYYEWTDAKTPNTPNDGKAFYGRDSMSNYFVIGMKQMGQELFRVKDGKVTVNVDKNSIKRLWENYYVPYVSGYFASYGRFRSDDVKTGNIIAYTGSTSSAFYFPDKVEEDKGSHKIDYKVLEAPIMKGGKNYKVQQGAGMAVTKSDDKHEYAATVFLKWFSKKKQNLEFVCESSYLPVLKEANNMKSVDQMIKDKKIKVDDKTYDCLKNTLDNFDKTKFYTTKTFKNGYSMRKVLDYNLSDQATADKAAIDKAIKAGASRESVLKKYTSDKNFETWYQGFCSALEKAQEAKETK</sequence>
<comment type="caution">
    <text evidence="5">The sequence shown here is derived from an EMBL/GenBank/DDBJ whole genome shotgun (WGS) entry which is preliminary data.</text>
</comment>
<name>A0ABV1IVG3_9FIRM</name>
<gene>
    <name evidence="5" type="ORF">AAAU51_08540</name>
</gene>
<organism evidence="5 6">
    <name type="scientific">Anaerostipes amylophilus</name>
    <dbReference type="NCBI Taxonomy" id="2981779"/>
    <lineage>
        <taxon>Bacteria</taxon>
        <taxon>Bacillati</taxon>
        <taxon>Bacillota</taxon>
        <taxon>Clostridia</taxon>
        <taxon>Lachnospirales</taxon>
        <taxon>Lachnospiraceae</taxon>
        <taxon>Anaerostipes</taxon>
    </lineage>
</organism>
<accession>A0ABV1IVG3</accession>
<dbReference type="EMBL" id="JBBNIN010000011">
    <property type="protein sequence ID" value="MEQ2711218.1"/>
    <property type="molecule type" value="Genomic_DNA"/>
</dbReference>
<dbReference type="PROSITE" id="PS51257">
    <property type="entry name" value="PROKAR_LIPOPROTEIN"/>
    <property type="match status" value="1"/>
</dbReference>
<keyword evidence="6" id="KW-1185">Reference proteome</keyword>
<dbReference type="PANTHER" id="PTHR30061">
    <property type="entry name" value="MALTOSE-BINDING PERIPLASMIC PROTEIN"/>
    <property type="match status" value="1"/>
</dbReference>
<evidence type="ECO:0000313" key="5">
    <source>
        <dbReference type="EMBL" id="MEQ2711218.1"/>
    </source>
</evidence>
<evidence type="ECO:0000256" key="4">
    <source>
        <dbReference type="SAM" id="SignalP"/>
    </source>
</evidence>
<dbReference type="InterPro" id="IPR006059">
    <property type="entry name" value="SBP"/>
</dbReference>